<feature type="compositionally biased region" description="Polar residues" evidence="13">
    <location>
        <begin position="976"/>
        <end position="992"/>
    </location>
</feature>
<dbReference type="Gene3D" id="2.30.29.150">
    <property type="match status" value="1"/>
</dbReference>
<feature type="domain" description="Histone chaperone RTT106/FACT complex subunit SPT16-like middle" evidence="16">
    <location>
        <begin position="829"/>
        <end position="919"/>
    </location>
</feature>
<dbReference type="GO" id="GO:0031491">
    <property type="term" value="F:nucleosome binding"/>
    <property type="evidence" value="ECO:0007669"/>
    <property type="project" value="TreeGrafter"/>
</dbReference>
<feature type="compositionally biased region" description="Polar residues" evidence="13">
    <location>
        <begin position="456"/>
        <end position="469"/>
    </location>
</feature>
<dbReference type="InterPro" id="IPR029148">
    <property type="entry name" value="FACT-SPT16_Nlobe"/>
</dbReference>
<keyword evidence="6 12" id="KW-0175">Coiled coil</keyword>
<dbReference type="InterPro" id="IPR029149">
    <property type="entry name" value="Creatin/AminoP/Spt16_N"/>
</dbReference>
<feature type="domain" description="FACT complex subunit SPT16 middle" evidence="15">
    <location>
        <begin position="553"/>
        <end position="703"/>
    </location>
</feature>
<evidence type="ECO:0000256" key="4">
    <source>
        <dbReference type="ARBA" id="ARBA00022763"/>
    </source>
</evidence>
<dbReference type="GO" id="GO:0006281">
    <property type="term" value="P:DNA repair"/>
    <property type="evidence" value="ECO:0007669"/>
    <property type="project" value="UniProtKB-UniRule"/>
</dbReference>
<dbReference type="InterPro" id="IPR048969">
    <property type="entry name" value="FACT_SPT16_C"/>
</dbReference>
<keyword evidence="3 11" id="KW-0235">DNA replication</keyword>
<gene>
    <name evidence="17" type="ORF">B0F90DRAFT_1623669</name>
</gene>
<feature type="region of interest" description="Disordered" evidence="13">
    <location>
        <begin position="444"/>
        <end position="485"/>
    </location>
</feature>
<dbReference type="SMART" id="SM01285">
    <property type="entry name" value="FACT-Spt16_Nlob"/>
    <property type="match status" value="1"/>
</dbReference>
<dbReference type="Gene3D" id="3.90.230.10">
    <property type="entry name" value="Creatinase/methionine aminopeptidase superfamily"/>
    <property type="match status" value="1"/>
</dbReference>
<evidence type="ECO:0000256" key="10">
    <source>
        <dbReference type="ARBA" id="ARBA00025370"/>
    </source>
</evidence>
<evidence type="ECO:0000256" key="9">
    <source>
        <dbReference type="ARBA" id="ARBA00023242"/>
    </source>
</evidence>
<evidence type="ECO:0000256" key="6">
    <source>
        <dbReference type="ARBA" id="ARBA00023054"/>
    </source>
</evidence>
<dbReference type="FunFam" id="3.90.230.10:FF:000005">
    <property type="entry name" value="FACT complex subunit spt16"/>
    <property type="match status" value="1"/>
</dbReference>
<dbReference type="Pfam" id="PF21091">
    <property type="entry name" value="SPT16_C"/>
    <property type="match status" value="1"/>
</dbReference>
<dbReference type="Pfam" id="PF14826">
    <property type="entry name" value="FACT-Spt16_Nlob"/>
    <property type="match status" value="1"/>
</dbReference>
<dbReference type="PANTHER" id="PTHR13980">
    <property type="entry name" value="CDC68 RELATED"/>
    <property type="match status" value="1"/>
</dbReference>
<feature type="compositionally biased region" description="Acidic residues" evidence="13">
    <location>
        <begin position="953"/>
        <end position="969"/>
    </location>
</feature>
<dbReference type="Gene3D" id="2.30.29.30">
    <property type="entry name" value="Pleckstrin-homology domain (PH domain)/Phosphotyrosine-binding domain (PTB)"/>
    <property type="match status" value="1"/>
</dbReference>
<dbReference type="InterPro" id="IPR040258">
    <property type="entry name" value="Spt16"/>
</dbReference>
<comment type="similarity">
    <text evidence="1 11">Belongs to the peptidase M24 family. SPT16 subfamily.</text>
</comment>
<dbReference type="EMBL" id="WTXG01000003">
    <property type="protein sequence ID" value="KAI0306753.1"/>
    <property type="molecule type" value="Genomic_DNA"/>
</dbReference>
<feature type="region of interest" description="Disordered" evidence="13">
    <location>
        <begin position="948"/>
        <end position="1063"/>
    </location>
</feature>
<comment type="caution">
    <text evidence="17">The sequence shown here is derived from an EMBL/GenBank/DDBJ whole genome shotgun (WGS) entry which is preliminary data.</text>
</comment>
<dbReference type="GO" id="GO:0006260">
    <property type="term" value="P:DNA replication"/>
    <property type="evidence" value="ECO:0007669"/>
    <property type="project" value="UniProtKB-KW"/>
</dbReference>
<dbReference type="FunFam" id="2.30.29.30:FF:000017">
    <property type="entry name" value="FACT complex subunit SPT16"/>
    <property type="match status" value="1"/>
</dbReference>
<evidence type="ECO:0000256" key="8">
    <source>
        <dbReference type="ARBA" id="ARBA00023204"/>
    </source>
</evidence>
<dbReference type="Pfam" id="PF08512">
    <property type="entry name" value="Rttp106-like_middle"/>
    <property type="match status" value="1"/>
</dbReference>
<dbReference type="InterPro" id="IPR056595">
    <property type="entry name" value="Fact-SPT16_PH"/>
</dbReference>
<dbReference type="SMART" id="SM01286">
    <property type="entry name" value="SPT16"/>
    <property type="match status" value="1"/>
</dbReference>
<feature type="compositionally biased region" description="Basic and acidic residues" evidence="13">
    <location>
        <begin position="1014"/>
        <end position="1027"/>
    </location>
</feature>
<dbReference type="GO" id="GO:0035101">
    <property type="term" value="C:FACT complex"/>
    <property type="evidence" value="ECO:0007669"/>
    <property type="project" value="UniProtKB-UniRule"/>
</dbReference>
<feature type="compositionally biased region" description="Acidic residues" evidence="13">
    <location>
        <begin position="993"/>
        <end position="1013"/>
    </location>
</feature>
<comment type="subcellular location">
    <subcellularLocation>
        <location evidence="11">Nucleus</location>
    </subcellularLocation>
    <subcellularLocation>
        <location evidence="11">Chromosome</location>
    </subcellularLocation>
</comment>
<comment type="function">
    <text evidence="10 11">Component of the FACT complex, a general chromatin factor that acts to reorganize nucleosomes. The FACT complex is involved in multiple processes that require DNA as a template such as mRNA elongation, DNA replication and DNA repair. During transcription elongation the FACT complex acts as a histone chaperone that both destabilizes and restores nucleosomal structure. It facilitates the passage of RNA polymerase II and transcription by promoting the dissociation of one histone H2A-H2B dimer from the nucleosome, then subsequently promotes the reestablishment of the nucleosome following the passage of RNA polymerase II.</text>
</comment>
<keyword evidence="8 11" id="KW-0234">DNA repair</keyword>
<keyword evidence="2 11" id="KW-0158">Chromosome</keyword>
<evidence type="ECO:0000256" key="5">
    <source>
        <dbReference type="ARBA" id="ARBA00023015"/>
    </source>
</evidence>
<dbReference type="Pfam" id="PF00557">
    <property type="entry name" value="Peptidase_M24"/>
    <property type="match status" value="1"/>
</dbReference>
<dbReference type="SUPFAM" id="SSF55920">
    <property type="entry name" value="Creatinase/aminopeptidase"/>
    <property type="match status" value="1"/>
</dbReference>
<evidence type="ECO:0000256" key="1">
    <source>
        <dbReference type="ARBA" id="ARBA00010779"/>
    </source>
</evidence>
<keyword evidence="9 11" id="KW-0539">Nucleus</keyword>
<dbReference type="Proteomes" id="UP001203297">
    <property type="component" value="Unassembled WGS sequence"/>
</dbReference>
<feature type="domain" description="FACT complex subunit SPT16 N-terminal lobe" evidence="14">
    <location>
        <begin position="5"/>
        <end position="165"/>
    </location>
</feature>
<reference evidence="17" key="1">
    <citation type="journal article" date="2022" name="New Phytol.">
        <title>Evolutionary transition to the ectomycorrhizal habit in the genomes of a hyperdiverse lineage of mushroom-forming fungi.</title>
        <authorList>
            <person name="Looney B."/>
            <person name="Miyauchi S."/>
            <person name="Morin E."/>
            <person name="Drula E."/>
            <person name="Courty P.E."/>
            <person name="Kohler A."/>
            <person name="Kuo A."/>
            <person name="LaButti K."/>
            <person name="Pangilinan J."/>
            <person name="Lipzen A."/>
            <person name="Riley R."/>
            <person name="Andreopoulos W."/>
            <person name="He G."/>
            <person name="Johnson J."/>
            <person name="Nolan M."/>
            <person name="Tritt A."/>
            <person name="Barry K.W."/>
            <person name="Grigoriev I.V."/>
            <person name="Nagy L.G."/>
            <person name="Hibbett D."/>
            <person name="Henrissat B."/>
            <person name="Matheny P.B."/>
            <person name="Labbe J."/>
            <person name="Martin F.M."/>
        </authorList>
    </citation>
    <scope>NUCLEOTIDE SEQUENCE</scope>
    <source>
        <strain evidence="17">BPL690</strain>
    </source>
</reference>
<sequence length="1063" mass="119364">MAVELNKEIINSRMKVIHDSWAKAGKNDDYSAIADVDAIFLAAGEDEPVRKGTAFQTWLLGYEFPSTFILFQKDKVSILCSATKAKILEQLQRHRTVVPVEIFTLAKSKDPPTDALPRFLSGFTSNQRIGCLNKETYSGKLIDEWNNALSASDNKPEMVDIASSISTFMAVKDDEELATTRIAANLTVTLLTHYVAVKLETILDRETKISHEQFATQIEARLGSGEGESAKGPDTKVWGKGRGINDVDWLSTEFCYSPIIQSRSSAGGYDLKPTAESSSDDMSHKGVFLVSLGLRYKGYCANLGRTFIVDPDKEQESVYNLLLNLQAEVLQRMKDGAVARDLYQQALSYVKKHKPDLEKNFVKNIGFGMGMEFRDSTYLISPKNGRQLKANMVFCLSLGFQDLEDQEHKRYALQINDTVKIGQDKGICITEGVKSTKDTLFYLTRDDSEEEKTAQKPPTKTNGNASPMKNKTAGGKVLRNKTRSAAQEEAIQSISAKISEHQKELHRQLQEQGLAKYSEEGDGANGKEGKSWKKFQSYKGEIGLPKEVEGLRIFVDRKAQTVILPIHGFAVPFHINTIKNVSKNDEGDFTYLRVNFQTPGQLAGKKEDTPFEDPDATFIRSITYRSTDGHRFDLLSKQITDLKKEVNKREQQKKELADVIEQDVLVEMKGRRPHKLPEVFVRPAPDGKRLPGEVEIHQNGLRYQSPLGTQKIDILFSNVKHLFFQPCDHELLVILHIHLKAPIMIGKKKTYDVQFFREASDVQFDETGNRKRKYRYGDEDEIEMEQQERKRRQMLNKEFKAFSEKVAEAAVNSTGDALEPDIPFRELSFEGVPFRTNVRLQPTTECLVHLSDPPFLVVTLADIEIASLERVQFGLKQFDLVFVFKDFTKAPLHINSIPSLQLDDVKNWLDSVDIPIAEGPVNLNWGPIMKTINDSPYDFFRGGGWTFLGGTGDESEQDEESETESEFEAESAQSSIVTSSNEGGSDFDGSNASDDEGSGSDFDDDSEGEDWDELERKAAKSDKKRAEEGDDSDGSDRPNRPKKRVPTKSKPKPKPAANGKGKR</sequence>
<dbReference type="InterPro" id="IPR011993">
    <property type="entry name" value="PH-like_dom_sf"/>
</dbReference>
<comment type="subunit">
    <text evidence="11">Component of the FACT complex.</text>
</comment>
<proteinExistence type="inferred from homology"/>
<keyword evidence="18" id="KW-1185">Reference proteome</keyword>
<dbReference type="GO" id="GO:0006368">
    <property type="term" value="P:transcription elongation by RNA polymerase II"/>
    <property type="evidence" value="ECO:0007669"/>
    <property type="project" value="TreeGrafter"/>
</dbReference>
<dbReference type="Pfam" id="PF08644">
    <property type="entry name" value="SPT16"/>
    <property type="match status" value="1"/>
</dbReference>
<dbReference type="PANTHER" id="PTHR13980:SF15">
    <property type="entry name" value="FACT COMPLEX SUBUNIT SPT16"/>
    <property type="match status" value="1"/>
</dbReference>
<feature type="compositionally biased region" description="Basic residues" evidence="13">
    <location>
        <begin position="1040"/>
        <end position="1053"/>
    </location>
</feature>
<evidence type="ECO:0000259" key="15">
    <source>
        <dbReference type="SMART" id="SM01286"/>
    </source>
</evidence>
<evidence type="ECO:0000259" key="14">
    <source>
        <dbReference type="SMART" id="SM01285"/>
    </source>
</evidence>
<dbReference type="FunFam" id="2.30.29.150:FF:000002">
    <property type="entry name" value="FACT complex subunit SPT16"/>
    <property type="match status" value="1"/>
</dbReference>
<dbReference type="SMART" id="SM01287">
    <property type="entry name" value="Rtt106"/>
    <property type="match status" value="1"/>
</dbReference>
<keyword evidence="5 11" id="KW-0805">Transcription regulation</keyword>
<feature type="coiled-coil region" evidence="12">
    <location>
        <begin position="632"/>
        <end position="662"/>
    </location>
</feature>
<organism evidence="17 18">
    <name type="scientific">Multifurca ochricompacta</name>
    <dbReference type="NCBI Taxonomy" id="376703"/>
    <lineage>
        <taxon>Eukaryota</taxon>
        <taxon>Fungi</taxon>
        <taxon>Dikarya</taxon>
        <taxon>Basidiomycota</taxon>
        <taxon>Agaricomycotina</taxon>
        <taxon>Agaricomycetes</taxon>
        <taxon>Russulales</taxon>
        <taxon>Russulaceae</taxon>
        <taxon>Multifurca</taxon>
    </lineage>
</organism>
<dbReference type="InterPro" id="IPR036005">
    <property type="entry name" value="Creatinase/aminopeptidase-like"/>
</dbReference>
<dbReference type="Pfam" id="PF24824">
    <property type="entry name" value="PH_SPT16"/>
    <property type="match status" value="1"/>
</dbReference>
<dbReference type="Gene3D" id="2.30.29.210">
    <property type="entry name" value="FACT complex subunit Spt16p/Cdc68p"/>
    <property type="match status" value="1"/>
</dbReference>
<evidence type="ECO:0000256" key="12">
    <source>
        <dbReference type="SAM" id="Coils"/>
    </source>
</evidence>
<dbReference type="FunFam" id="2.30.29.210:FF:000001">
    <property type="entry name" value="FACT complex subunit spt16"/>
    <property type="match status" value="1"/>
</dbReference>
<keyword evidence="7 11" id="KW-0804">Transcription</keyword>
<evidence type="ECO:0000259" key="16">
    <source>
        <dbReference type="SMART" id="SM01287"/>
    </source>
</evidence>
<evidence type="ECO:0000256" key="11">
    <source>
        <dbReference type="RuleBase" id="RU367052"/>
    </source>
</evidence>
<evidence type="ECO:0000313" key="17">
    <source>
        <dbReference type="EMBL" id="KAI0306753.1"/>
    </source>
</evidence>
<protein>
    <recommendedName>
        <fullName evidence="11">FACT complex subunit</fullName>
    </recommendedName>
</protein>
<dbReference type="InterPro" id="IPR013953">
    <property type="entry name" value="FACT_SPT16_M"/>
</dbReference>
<accession>A0AAD4MAV6</accession>
<evidence type="ECO:0000256" key="7">
    <source>
        <dbReference type="ARBA" id="ARBA00023163"/>
    </source>
</evidence>
<dbReference type="GO" id="GO:0010468">
    <property type="term" value="P:regulation of gene expression"/>
    <property type="evidence" value="ECO:0007669"/>
    <property type="project" value="UniProtKB-ARBA"/>
</dbReference>
<evidence type="ECO:0000313" key="18">
    <source>
        <dbReference type="Proteomes" id="UP001203297"/>
    </source>
</evidence>
<name>A0AAD4MAV6_9AGAM</name>
<dbReference type="InterPro" id="IPR000994">
    <property type="entry name" value="Pept_M24"/>
</dbReference>
<evidence type="ECO:0000256" key="13">
    <source>
        <dbReference type="SAM" id="MobiDB-lite"/>
    </source>
</evidence>
<dbReference type="InterPro" id="IPR013719">
    <property type="entry name" value="RTT106/SPT16-like_middle_dom"/>
</dbReference>
<dbReference type="AlphaFoldDB" id="A0AAD4MAV6"/>
<dbReference type="Gene3D" id="3.40.350.10">
    <property type="entry name" value="Creatinase/prolidase N-terminal domain"/>
    <property type="match status" value="1"/>
</dbReference>
<evidence type="ECO:0000256" key="2">
    <source>
        <dbReference type="ARBA" id="ARBA00022454"/>
    </source>
</evidence>
<evidence type="ECO:0000256" key="3">
    <source>
        <dbReference type="ARBA" id="ARBA00022705"/>
    </source>
</evidence>
<keyword evidence="4 11" id="KW-0227">DNA damage</keyword>